<feature type="region of interest" description="Disordered" evidence="19">
    <location>
        <begin position="1"/>
        <end position="35"/>
    </location>
</feature>
<evidence type="ECO:0000256" key="9">
    <source>
        <dbReference type="ARBA" id="ARBA00044899"/>
    </source>
</evidence>
<keyword evidence="20" id="KW-0812">Transmembrane</keyword>
<feature type="transmembrane region" description="Helical" evidence="20">
    <location>
        <begin position="171"/>
        <end position="191"/>
    </location>
</feature>
<feature type="transmembrane region" description="Helical" evidence="20">
    <location>
        <begin position="504"/>
        <end position="527"/>
    </location>
</feature>
<comment type="catalytic activity">
    <reaction evidence="13">
        <text>L-alanyl-L-lysine(out) = L-alanyl-L-lysine(in)</text>
        <dbReference type="Rhea" id="RHEA:79415"/>
        <dbReference type="ChEBI" id="CHEBI:192470"/>
    </reaction>
</comment>
<comment type="catalytic activity">
    <reaction evidence="9">
        <text>L-arginyl-L-alpha-amino acid(out) = L-arginyl-L-alpha-amino acid(in)</text>
        <dbReference type="Rhea" id="RHEA:79371"/>
        <dbReference type="ChEBI" id="CHEBI:84315"/>
    </reaction>
</comment>
<dbReference type="PANTHER" id="PTHR23512">
    <property type="entry name" value="MAJOR FACILITATOR SUPERFAMILY DOMAIN-CONTAINING PROTEIN 1"/>
    <property type="match status" value="1"/>
</dbReference>
<comment type="catalytic activity">
    <reaction evidence="2">
        <text>L-lysyl-L-alanine(out) = L-lysyl-L-alanine(in)</text>
        <dbReference type="Rhea" id="RHEA:79399"/>
        <dbReference type="ChEBI" id="CHEBI:229954"/>
    </reaction>
</comment>
<feature type="compositionally biased region" description="Pro residues" evidence="19">
    <location>
        <begin position="1"/>
        <end position="10"/>
    </location>
</feature>
<keyword evidence="20" id="KW-0472">Membrane</keyword>
<dbReference type="InterPro" id="IPR011701">
    <property type="entry name" value="MFS"/>
</dbReference>
<evidence type="ECO:0000256" key="3">
    <source>
        <dbReference type="ARBA" id="ARBA00044878"/>
    </source>
</evidence>
<feature type="transmembrane region" description="Helical" evidence="20">
    <location>
        <begin position="117"/>
        <end position="138"/>
    </location>
</feature>
<keyword evidence="20" id="KW-1133">Transmembrane helix</keyword>
<comment type="function">
    <text evidence="17">Lysosomal dipeptide uniporter that selectively exports lysine, arginine or histidine-containing dipeptides with a net positive charge from the lysosome lumen into the cytosol. Could play a role in a specific type of protein O-glycosylation indirectly regulating macrophages migration and tissue invasion. Also essential for liver homeostasis.</text>
</comment>
<dbReference type="SUPFAM" id="SSF103473">
    <property type="entry name" value="MFS general substrate transporter"/>
    <property type="match status" value="1"/>
</dbReference>
<comment type="subcellular location">
    <subcellularLocation>
        <location evidence="1">Membrane</location>
        <topology evidence="1">Multi-pass membrane protein</topology>
    </subcellularLocation>
</comment>
<evidence type="ECO:0000256" key="13">
    <source>
        <dbReference type="ARBA" id="ARBA00044919"/>
    </source>
</evidence>
<protein>
    <recommendedName>
        <fullName evidence="15">Lysosomal dipeptide transporter MFSD1</fullName>
    </recommendedName>
    <alternativeName>
        <fullName evidence="16">Major facilitator superfamily domain-containing protein 1</fullName>
    </alternativeName>
</protein>
<evidence type="ECO:0000256" key="15">
    <source>
        <dbReference type="ARBA" id="ARBA00044985"/>
    </source>
</evidence>
<evidence type="ECO:0000256" key="20">
    <source>
        <dbReference type="SAM" id="Phobius"/>
    </source>
</evidence>
<feature type="transmembrane region" description="Helical" evidence="20">
    <location>
        <begin position="434"/>
        <end position="456"/>
    </location>
</feature>
<dbReference type="GO" id="GO:0022857">
    <property type="term" value="F:transmembrane transporter activity"/>
    <property type="evidence" value="ECO:0007669"/>
    <property type="project" value="InterPro"/>
</dbReference>
<feature type="transmembrane region" description="Helical" evidence="20">
    <location>
        <begin position="91"/>
        <end position="111"/>
    </location>
</feature>
<comment type="catalytic activity">
    <reaction evidence="6">
        <text>L-lysyl-L-alpha-amino acid(out) = L-lysyl-L-alpha-amino acid(in)</text>
        <dbReference type="Rhea" id="RHEA:79387"/>
        <dbReference type="ChEBI" id="CHEBI:229965"/>
    </reaction>
</comment>
<evidence type="ECO:0000256" key="18">
    <source>
        <dbReference type="ARBA" id="ARBA00046376"/>
    </source>
</evidence>
<evidence type="ECO:0000256" key="12">
    <source>
        <dbReference type="ARBA" id="ARBA00044912"/>
    </source>
</evidence>
<dbReference type="InterPro" id="IPR052187">
    <property type="entry name" value="MFSD1"/>
</dbReference>
<evidence type="ECO:0000256" key="11">
    <source>
        <dbReference type="ARBA" id="ARBA00044903"/>
    </source>
</evidence>
<dbReference type="GO" id="GO:0016020">
    <property type="term" value="C:membrane"/>
    <property type="evidence" value="ECO:0007669"/>
    <property type="project" value="UniProtKB-SubCell"/>
</dbReference>
<comment type="catalytic activity">
    <reaction evidence="5">
        <text>L-alpha-aminoacyl-L-histidine(out) = L-alpha-aminoacyl-L-histidine(in)</text>
        <dbReference type="Rhea" id="RHEA:79375"/>
        <dbReference type="ChEBI" id="CHEBI:229967"/>
    </reaction>
</comment>
<evidence type="ECO:0000256" key="14">
    <source>
        <dbReference type="ARBA" id="ARBA00044924"/>
    </source>
</evidence>
<evidence type="ECO:0000256" key="7">
    <source>
        <dbReference type="ARBA" id="ARBA00044893"/>
    </source>
</evidence>
<name>A0AAD7FL44_9AGAR</name>
<feature type="transmembrane region" description="Helical" evidence="20">
    <location>
        <begin position="262"/>
        <end position="283"/>
    </location>
</feature>
<organism evidence="22 23">
    <name type="scientific">Roridomyces roridus</name>
    <dbReference type="NCBI Taxonomy" id="1738132"/>
    <lineage>
        <taxon>Eukaryota</taxon>
        <taxon>Fungi</taxon>
        <taxon>Dikarya</taxon>
        <taxon>Basidiomycota</taxon>
        <taxon>Agaricomycotina</taxon>
        <taxon>Agaricomycetes</taxon>
        <taxon>Agaricomycetidae</taxon>
        <taxon>Agaricales</taxon>
        <taxon>Marasmiineae</taxon>
        <taxon>Mycenaceae</taxon>
        <taxon>Roridomyces</taxon>
    </lineage>
</organism>
<gene>
    <name evidence="22" type="ORF">FB45DRAFT_922889</name>
</gene>
<evidence type="ECO:0000256" key="2">
    <source>
        <dbReference type="ARBA" id="ARBA00044876"/>
    </source>
</evidence>
<dbReference type="Gene3D" id="1.20.1250.20">
    <property type="entry name" value="MFS general substrate transporter like domains"/>
    <property type="match status" value="2"/>
</dbReference>
<evidence type="ECO:0000256" key="10">
    <source>
        <dbReference type="ARBA" id="ARBA00044900"/>
    </source>
</evidence>
<dbReference type="EMBL" id="JARKIF010000012">
    <property type="protein sequence ID" value="KAJ7626070.1"/>
    <property type="molecule type" value="Genomic_DNA"/>
</dbReference>
<proteinExistence type="predicted"/>
<feature type="transmembrane region" description="Helical" evidence="20">
    <location>
        <begin position="368"/>
        <end position="390"/>
    </location>
</feature>
<evidence type="ECO:0000313" key="22">
    <source>
        <dbReference type="EMBL" id="KAJ7626070.1"/>
    </source>
</evidence>
<feature type="transmembrane region" description="Helical" evidence="20">
    <location>
        <begin position="339"/>
        <end position="356"/>
    </location>
</feature>
<evidence type="ECO:0000256" key="17">
    <source>
        <dbReference type="ARBA" id="ARBA00045709"/>
    </source>
</evidence>
<evidence type="ECO:0000256" key="8">
    <source>
        <dbReference type="ARBA" id="ARBA00044898"/>
    </source>
</evidence>
<comment type="catalytic activity">
    <reaction evidence="3">
        <text>L-histidyl-glycine(out) = L-histidyl-glycine(in)</text>
        <dbReference type="Rhea" id="RHEA:79395"/>
        <dbReference type="ChEBI" id="CHEBI:229957"/>
    </reaction>
</comment>
<comment type="catalytic activity">
    <reaction evidence="11">
        <text>L-arginyl-glycine(out) = L-arginyl-glycine(in)</text>
        <dbReference type="Rhea" id="RHEA:79391"/>
        <dbReference type="ChEBI" id="CHEBI:229955"/>
    </reaction>
</comment>
<evidence type="ECO:0000256" key="5">
    <source>
        <dbReference type="ARBA" id="ARBA00044884"/>
    </source>
</evidence>
<evidence type="ECO:0000256" key="4">
    <source>
        <dbReference type="ARBA" id="ARBA00044881"/>
    </source>
</evidence>
<evidence type="ECO:0000259" key="21">
    <source>
        <dbReference type="PROSITE" id="PS50850"/>
    </source>
</evidence>
<dbReference type="InterPro" id="IPR036259">
    <property type="entry name" value="MFS_trans_sf"/>
</dbReference>
<evidence type="ECO:0000313" key="23">
    <source>
        <dbReference type="Proteomes" id="UP001221142"/>
    </source>
</evidence>
<evidence type="ECO:0000256" key="19">
    <source>
        <dbReference type="SAM" id="MobiDB-lite"/>
    </source>
</evidence>
<dbReference type="Proteomes" id="UP001221142">
    <property type="component" value="Unassembled WGS sequence"/>
</dbReference>
<accession>A0AAD7FL44</accession>
<evidence type="ECO:0000256" key="16">
    <source>
        <dbReference type="ARBA" id="ARBA00045018"/>
    </source>
</evidence>
<comment type="catalytic activity">
    <reaction evidence="12">
        <text>L-histidyl-L-alpha-amino acid(out) = L-histidyl-L-alpha-amino acid(in)</text>
        <dbReference type="Rhea" id="RHEA:79379"/>
        <dbReference type="ChEBI" id="CHEBI:229964"/>
    </reaction>
</comment>
<feature type="transmembrane region" description="Helical" evidence="20">
    <location>
        <begin position="307"/>
        <end position="332"/>
    </location>
</feature>
<comment type="caution">
    <text evidence="22">The sequence shown here is derived from an EMBL/GenBank/DDBJ whole genome shotgun (WGS) entry which is preliminary data.</text>
</comment>
<comment type="catalytic activity">
    <reaction evidence="8">
        <text>L-aspartyl-L-lysine(out) = L-aspartyl-L-lysine(in)</text>
        <dbReference type="Rhea" id="RHEA:79411"/>
        <dbReference type="ChEBI" id="CHEBI:229953"/>
    </reaction>
</comment>
<evidence type="ECO:0000256" key="1">
    <source>
        <dbReference type="ARBA" id="ARBA00004141"/>
    </source>
</evidence>
<feature type="transmembrane region" description="Helical" evidence="20">
    <location>
        <begin position="52"/>
        <end position="71"/>
    </location>
</feature>
<comment type="catalytic activity">
    <reaction evidence="10">
        <text>L-lysyl-L-lysine(out) = L-lysyl-L-lysine(in)</text>
        <dbReference type="Rhea" id="RHEA:79403"/>
        <dbReference type="ChEBI" id="CHEBI:229956"/>
    </reaction>
</comment>
<comment type="catalytic activity">
    <reaction evidence="14">
        <text>L-lysyl-glycine(out) = L-lysyl-glycine(in)</text>
        <dbReference type="Rhea" id="RHEA:79407"/>
        <dbReference type="ChEBI" id="CHEBI:191202"/>
    </reaction>
</comment>
<comment type="subunit">
    <text evidence="18">Homodimer. Interacts with lysosomal protein GLMP (via lumenal domain); the interaction starts while both proteins are still in the endoplasmic reticulum and is required for stabilization of MFSD1 in lysosomes but has no direct effect on its targeting to lysosomes or transporter activity.</text>
</comment>
<dbReference type="PANTHER" id="PTHR23512:SF12">
    <property type="entry name" value="TRANSPORTER, PUTATIVE (AFU_ORTHOLOGUE AFUA_4G00260)-RELATED"/>
    <property type="match status" value="1"/>
</dbReference>
<evidence type="ECO:0000256" key="6">
    <source>
        <dbReference type="ARBA" id="ARBA00044891"/>
    </source>
</evidence>
<feature type="domain" description="Major facilitator superfamily (MFS) profile" evidence="21">
    <location>
        <begin position="53"/>
        <end position="458"/>
    </location>
</feature>
<dbReference type="AlphaFoldDB" id="A0AAD7FL44"/>
<feature type="transmembrane region" description="Helical" evidence="20">
    <location>
        <begin position="211"/>
        <end position="233"/>
    </location>
</feature>
<dbReference type="PROSITE" id="PS50850">
    <property type="entry name" value="MFS"/>
    <property type="match status" value="1"/>
</dbReference>
<sequence>MSPSSPPPATASPSATSLDDTKERIPEDGQVESASDTSSLEIVDYPWRVKGPALLCVLMFTIGSNWATAALSPLKSTLKKELDITNAQYGVIASANALVNTVLPVVGGIVMDWFGPSWGSMLSSVAISLGTLVSGIGATRSSFRTMVAGNVILGLGSNIIESAQSKLYTHYFYGNHLGFVYAVDIAFGRVINTISKATSVPIAEGTGWWGWSFWVSCIMAAVTLLINAAYIFFERRLPNDARFISGRELAKQRTDKGRGRKMSWASILSLPAAFWIITLSQLLQSGDVTAYTSINADLIVQTRGSSILVAGYTSSISQIIPIFLTPCVGALFDRYGRRMYYVSATALLWIVVYVLMGLTSNVHPMVPTILNSIALSFNAIPFIAAIPLLVPKQEYLGTAFGIWKAFNSAAAVIMDVSTGAIQDHTPTGSKTYNNVIYLLIALKAIDVVYGMVYHVLDARYFGGVLRMSERERLVAARRDDGQEKAKLEGGQEKKNGKLRKPVRMWTMFGVGVMCTLTVTAWVLYLVYSRGS</sequence>
<comment type="catalytic activity">
    <reaction evidence="7">
        <text>L-alpha-aminoacyl-L-lysine(out) = L-alpha-aminoacyl-L-lysine(in)</text>
        <dbReference type="Rhea" id="RHEA:79383"/>
        <dbReference type="ChEBI" id="CHEBI:229966"/>
    </reaction>
</comment>
<reference evidence="22" key="1">
    <citation type="submission" date="2023-03" db="EMBL/GenBank/DDBJ databases">
        <title>Massive genome expansion in bonnet fungi (Mycena s.s.) driven by repeated elements and novel gene families across ecological guilds.</title>
        <authorList>
            <consortium name="Lawrence Berkeley National Laboratory"/>
            <person name="Harder C.B."/>
            <person name="Miyauchi S."/>
            <person name="Viragh M."/>
            <person name="Kuo A."/>
            <person name="Thoen E."/>
            <person name="Andreopoulos B."/>
            <person name="Lu D."/>
            <person name="Skrede I."/>
            <person name="Drula E."/>
            <person name="Henrissat B."/>
            <person name="Morin E."/>
            <person name="Kohler A."/>
            <person name="Barry K."/>
            <person name="LaButti K."/>
            <person name="Morin E."/>
            <person name="Salamov A."/>
            <person name="Lipzen A."/>
            <person name="Mereny Z."/>
            <person name="Hegedus B."/>
            <person name="Baldrian P."/>
            <person name="Stursova M."/>
            <person name="Weitz H."/>
            <person name="Taylor A."/>
            <person name="Grigoriev I.V."/>
            <person name="Nagy L.G."/>
            <person name="Martin F."/>
            <person name="Kauserud H."/>
        </authorList>
    </citation>
    <scope>NUCLEOTIDE SEQUENCE</scope>
    <source>
        <strain evidence="22">9284</strain>
    </source>
</reference>
<dbReference type="Pfam" id="PF07690">
    <property type="entry name" value="MFS_1"/>
    <property type="match status" value="1"/>
</dbReference>
<keyword evidence="23" id="KW-1185">Reference proteome</keyword>
<dbReference type="InterPro" id="IPR020846">
    <property type="entry name" value="MFS_dom"/>
</dbReference>
<comment type="catalytic activity">
    <reaction evidence="4">
        <text>L-alpha-aminoacyl-L-arginine(out) = L-alpha-aminoacyl-L-arginine(in)</text>
        <dbReference type="Rhea" id="RHEA:79367"/>
        <dbReference type="ChEBI" id="CHEBI:229968"/>
    </reaction>
</comment>